<dbReference type="EMBL" id="MTSD02000003">
    <property type="protein sequence ID" value="OOV87046.1"/>
    <property type="molecule type" value="Genomic_DNA"/>
</dbReference>
<protein>
    <recommendedName>
        <fullName evidence="1">Polymerase beta nucleotidyltransferase domain-containing protein</fullName>
    </recommendedName>
</protein>
<sequence>MTARFGLSEQDIQQYQSIFADFQEVEQVVLYGSRAKGNFRAASDIDLTLMGNISWERFTALETCLDDLMLPYQIDLSIYNQIENPDLLDHIERVGEVFYRKA</sequence>
<gene>
    <name evidence="2" type="ORF">BTA35_0208535</name>
</gene>
<dbReference type="STRING" id="966.BTA35_0208535"/>
<accession>A0A1T1HB78</accession>
<dbReference type="InterPro" id="IPR043519">
    <property type="entry name" value="NT_sf"/>
</dbReference>
<dbReference type="Pfam" id="PF18765">
    <property type="entry name" value="Polbeta"/>
    <property type="match status" value="1"/>
</dbReference>
<dbReference type="AlphaFoldDB" id="A0A1T1HB78"/>
<evidence type="ECO:0000313" key="3">
    <source>
        <dbReference type="Proteomes" id="UP000190064"/>
    </source>
</evidence>
<feature type="domain" description="Polymerase beta nucleotidyltransferase" evidence="1">
    <location>
        <begin position="14"/>
        <end position="101"/>
    </location>
</feature>
<dbReference type="InterPro" id="IPR041633">
    <property type="entry name" value="Polbeta"/>
</dbReference>
<name>A0A1T1HB78_OCELI</name>
<organism evidence="2 3">
    <name type="scientific">Oceanospirillum linum</name>
    <dbReference type="NCBI Taxonomy" id="966"/>
    <lineage>
        <taxon>Bacteria</taxon>
        <taxon>Pseudomonadati</taxon>
        <taxon>Pseudomonadota</taxon>
        <taxon>Gammaproteobacteria</taxon>
        <taxon>Oceanospirillales</taxon>
        <taxon>Oceanospirillaceae</taxon>
        <taxon>Oceanospirillum</taxon>
    </lineage>
</organism>
<dbReference type="CDD" id="cd05403">
    <property type="entry name" value="NT_KNTase_like"/>
    <property type="match status" value="1"/>
</dbReference>
<evidence type="ECO:0000313" key="2">
    <source>
        <dbReference type="EMBL" id="OOV87046.1"/>
    </source>
</evidence>
<keyword evidence="3" id="KW-1185">Reference proteome</keyword>
<dbReference type="Gene3D" id="3.30.460.10">
    <property type="entry name" value="Beta Polymerase, domain 2"/>
    <property type="match status" value="1"/>
</dbReference>
<dbReference type="Proteomes" id="UP000190064">
    <property type="component" value="Unassembled WGS sequence"/>
</dbReference>
<dbReference type="RefSeq" id="WP_078319397.1">
    <property type="nucleotide sequence ID" value="NZ_FXTS01000003.1"/>
</dbReference>
<dbReference type="SUPFAM" id="SSF81301">
    <property type="entry name" value="Nucleotidyltransferase"/>
    <property type="match status" value="1"/>
</dbReference>
<reference evidence="2" key="1">
    <citation type="submission" date="2017-02" db="EMBL/GenBank/DDBJ databases">
        <title>Draft Genome Sequence of the Salt Water Bacterium Oceanospirillum linum ATCC 11336.</title>
        <authorList>
            <person name="Trachtenberg A.M."/>
            <person name="Carney J.G."/>
            <person name="Linnane J.D."/>
            <person name="Rheaume B.A."/>
            <person name="Pitts N.L."/>
            <person name="Mykles D.L."/>
            <person name="Maclea K.S."/>
        </authorList>
    </citation>
    <scope>NUCLEOTIDE SEQUENCE [LARGE SCALE GENOMIC DNA]</scope>
    <source>
        <strain evidence="2">ATCC 11336</strain>
    </source>
</reference>
<proteinExistence type="predicted"/>
<evidence type="ECO:0000259" key="1">
    <source>
        <dbReference type="Pfam" id="PF18765"/>
    </source>
</evidence>
<comment type="caution">
    <text evidence="2">The sequence shown here is derived from an EMBL/GenBank/DDBJ whole genome shotgun (WGS) entry which is preliminary data.</text>
</comment>